<dbReference type="AlphaFoldDB" id="A0A5M8QRC2"/>
<reference evidence="3 5" key="2">
    <citation type="submission" date="2019-09" db="EMBL/GenBank/DDBJ databases">
        <title>A bacterium isolated from glacier soil.</title>
        <authorList>
            <person name="Liu Q."/>
        </authorList>
    </citation>
    <scope>NUCLEOTIDE SEQUENCE [LARGE SCALE GENOMIC DNA]</scope>
    <source>
        <strain evidence="3 5">MDT1-10-3</strain>
    </source>
</reference>
<protein>
    <submittedName>
        <fullName evidence="4">GlmU family protein</fullName>
    </submittedName>
    <submittedName>
        <fullName evidence="3">Glucose-1-phosphate thymidylyltransferase</fullName>
    </submittedName>
</protein>
<dbReference type="Gene3D" id="2.160.10.10">
    <property type="entry name" value="Hexapeptide repeat proteins"/>
    <property type="match status" value="1"/>
</dbReference>
<dbReference type="Proteomes" id="UP001570846">
    <property type="component" value="Unassembled WGS sequence"/>
</dbReference>
<dbReference type="RefSeq" id="WP_149097166.1">
    <property type="nucleotide sequence ID" value="NZ_BMMG01000001.1"/>
</dbReference>
<dbReference type="SUPFAM" id="SSF51161">
    <property type="entry name" value="Trimeric LpxA-like enzymes"/>
    <property type="match status" value="1"/>
</dbReference>
<dbReference type="PANTHER" id="PTHR43584">
    <property type="entry name" value="NUCLEOTIDYL TRANSFERASE"/>
    <property type="match status" value="1"/>
</dbReference>
<dbReference type="GO" id="GO:0016779">
    <property type="term" value="F:nucleotidyltransferase activity"/>
    <property type="evidence" value="ECO:0007669"/>
    <property type="project" value="UniProtKB-ARBA"/>
</dbReference>
<dbReference type="GO" id="GO:0016746">
    <property type="term" value="F:acyltransferase activity"/>
    <property type="evidence" value="ECO:0007669"/>
    <property type="project" value="UniProtKB-KW"/>
</dbReference>
<dbReference type="PANTHER" id="PTHR43584:SF9">
    <property type="entry name" value="TRANSFERASE HEXAPEPTIDE REPEAT CONTAINING PROTEIN"/>
    <property type="match status" value="1"/>
</dbReference>
<keyword evidence="2" id="KW-0012">Acyltransferase</keyword>
<proteinExistence type="predicted"/>
<comment type="caution">
    <text evidence="3">The sequence shown here is derived from an EMBL/GenBank/DDBJ whole genome shotgun (WGS) entry which is preliminary data.</text>
</comment>
<dbReference type="InterPro" id="IPR023917">
    <property type="entry name" value="Bifunctiontional_GlmU_bac-type"/>
</dbReference>
<dbReference type="EMBL" id="JBGOGF010000009">
    <property type="protein sequence ID" value="MFA1772812.1"/>
    <property type="molecule type" value="Genomic_DNA"/>
</dbReference>
<dbReference type="InterPro" id="IPR050065">
    <property type="entry name" value="GlmU-like"/>
</dbReference>
<evidence type="ECO:0000313" key="3">
    <source>
        <dbReference type="EMBL" id="KAA6437544.1"/>
    </source>
</evidence>
<dbReference type="Proteomes" id="UP000323866">
    <property type="component" value="Unassembled WGS sequence"/>
</dbReference>
<dbReference type="Pfam" id="PF13562">
    <property type="entry name" value="NTP_transf_4"/>
    <property type="match status" value="1"/>
</dbReference>
<reference evidence="3 5" key="1">
    <citation type="submission" date="2019-07" db="EMBL/GenBank/DDBJ databases">
        <authorList>
            <person name="Qu J.-H."/>
        </authorList>
    </citation>
    <scope>NUCLEOTIDE SEQUENCE [LARGE SCALE GENOMIC DNA]</scope>
    <source>
        <strain evidence="3 5">MDT1-10-3</strain>
    </source>
</reference>
<evidence type="ECO:0000256" key="1">
    <source>
        <dbReference type="ARBA" id="ARBA00022679"/>
    </source>
</evidence>
<keyword evidence="1 3" id="KW-0808">Transferase</keyword>
<gene>
    <name evidence="4" type="ORF">ACD591_16040</name>
    <name evidence="3" type="ORF">FOE74_03300</name>
</gene>
<dbReference type="NCBIfam" id="TIGR03991">
    <property type="entry name" value="alt_bact_glmU"/>
    <property type="match status" value="1"/>
</dbReference>
<sequence>MNTILFDDPALRANLLPLTFTRPVAQIRIGILTIAEKWSKYAQGEVYYLTQGYLQGKFNQPLGPGPHLYLNGAVCPTAPLWEQIQQLPAGGSLFCEDLLVALNAGEQELSTIEEVYQLAASGDKAQVELLPHGVVRQLWEIFRWNGPQIREDFQLVTQGRVSQPITDPFTVAYNPENIFIEEGAQFKAAILNAENGPIYIGKNAQVQEGTVIRGPFAICQESIINMGGKMRGDVTVGPYCKVGGEISNCVFFGHSNKGHDGFLGNSVVGEWCNFGADSNTSNLKNNYSKVRLWSHAQEKFVDTGLQFCGLIMADHAKTGINTMFNTGTVVGVGANVFGAGYPPTFVPSFTWGGGTELQTFRLPKFYEVVEAVVNRRGMTVTAEDRRIYDYIFEETQRGRTWEAEPLGTTA</sequence>
<name>A0A5M8QRC2_9BACT</name>
<organism evidence="3 5">
    <name type="scientific">Rufibacter glacialis</name>
    <dbReference type="NCBI Taxonomy" id="1259555"/>
    <lineage>
        <taxon>Bacteria</taxon>
        <taxon>Pseudomonadati</taxon>
        <taxon>Bacteroidota</taxon>
        <taxon>Cytophagia</taxon>
        <taxon>Cytophagales</taxon>
        <taxon>Hymenobacteraceae</taxon>
        <taxon>Rufibacter</taxon>
    </lineage>
</organism>
<evidence type="ECO:0000313" key="5">
    <source>
        <dbReference type="Proteomes" id="UP000323866"/>
    </source>
</evidence>
<reference evidence="4 6" key="3">
    <citation type="submission" date="2024-08" db="EMBL/GenBank/DDBJ databases">
        <authorList>
            <person name="Wei W."/>
        </authorList>
    </citation>
    <scope>NUCLEOTIDE SEQUENCE [LARGE SCALE GENOMIC DNA]</scope>
    <source>
        <strain evidence="4 6">XU2</strain>
    </source>
</reference>
<evidence type="ECO:0000256" key="2">
    <source>
        <dbReference type="ARBA" id="ARBA00023315"/>
    </source>
</evidence>
<dbReference type="InterPro" id="IPR011004">
    <property type="entry name" value="Trimer_LpxA-like_sf"/>
</dbReference>
<dbReference type="OrthoDB" id="9784832at2"/>
<evidence type="ECO:0000313" key="4">
    <source>
        <dbReference type="EMBL" id="MFA1772812.1"/>
    </source>
</evidence>
<dbReference type="EMBL" id="VKKZ01000010">
    <property type="protein sequence ID" value="KAA6437544.1"/>
    <property type="molecule type" value="Genomic_DNA"/>
</dbReference>
<evidence type="ECO:0000313" key="6">
    <source>
        <dbReference type="Proteomes" id="UP001570846"/>
    </source>
</evidence>
<accession>A0A5M8QRC2</accession>
<keyword evidence="6" id="KW-1185">Reference proteome</keyword>